<evidence type="ECO:0000256" key="8">
    <source>
        <dbReference type="SAM" id="SignalP"/>
    </source>
</evidence>
<sequence length="426" mass="45997">MKVFRAVWLALALVACCAPVAWGEGFALNEWSARGLSLAGGMVGRADDVSAIAYNAAGITQLPGTHLMGGFALISPAGGITTQSGGRETDTYTKPALWNAPHAYASHQLSDNAWIGLGVFSRFGLGNSYAGDWAGKSNVYDIGVQTISFVPTLAIKFNDTFSASVGVEAMNAHMYMGNKIYTVPPSNPGSPFYNDMQLEGNGWGYGAHLGLHMRLNDQWSVGLSYKSQVTMNINGDVEFANNGGNLAARTLHLPQAVDCSANTVLQLPDSAALGVAYKPLDNLSFELGAVWTRWSTYNALNIYMDNGYSSINNKEWRDGWNFNASVEYKPLDWWALRAGFAYETPVVNERHADFMIPTNGRQMLSLGTGFNWDNWTVDLAYAHLWINSLDYGTTDAAGISGSAGITGGNSKDVSANIYMLSVGYTF</sequence>
<evidence type="ECO:0000313" key="9">
    <source>
        <dbReference type="EMBL" id="QCC86078.1"/>
    </source>
</evidence>
<dbReference type="PANTHER" id="PTHR35093:SF8">
    <property type="entry name" value="OUTER MEMBRANE PROTEIN NMB0088-RELATED"/>
    <property type="match status" value="1"/>
</dbReference>
<evidence type="ECO:0000256" key="7">
    <source>
        <dbReference type="ARBA" id="ARBA00023237"/>
    </source>
</evidence>
<keyword evidence="7" id="KW-0998">Cell outer membrane</keyword>
<dbReference type="SUPFAM" id="SSF56935">
    <property type="entry name" value="Porins"/>
    <property type="match status" value="1"/>
</dbReference>
<evidence type="ECO:0000256" key="3">
    <source>
        <dbReference type="ARBA" id="ARBA00022452"/>
    </source>
</evidence>
<evidence type="ECO:0000256" key="1">
    <source>
        <dbReference type="ARBA" id="ARBA00004571"/>
    </source>
</evidence>
<keyword evidence="6" id="KW-0472">Membrane</keyword>
<keyword evidence="4" id="KW-0812">Transmembrane</keyword>
<evidence type="ECO:0000256" key="5">
    <source>
        <dbReference type="ARBA" id="ARBA00022729"/>
    </source>
</evidence>
<organism evidence="9 10">
    <name type="scientific">Desulfovibrio desulfuricans</name>
    <dbReference type="NCBI Taxonomy" id="876"/>
    <lineage>
        <taxon>Bacteria</taxon>
        <taxon>Pseudomonadati</taxon>
        <taxon>Thermodesulfobacteriota</taxon>
        <taxon>Desulfovibrionia</taxon>
        <taxon>Desulfovibrionales</taxon>
        <taxon>Desulfovibrionaceae</taxon>
        <taxon>Desulfovibrio</taxon>
    </lineage>
</organism>
<gene>
    <name evidence="9" type="ORF">DDIC_09365</name>
</gene>
<accession>A0A4P7UM71</accession>
<dbReference type="Pfam" id="PF03349">
    <property type="entry name" value="Toluene_X"/>
    <property type="match status" value="1"/>
</dbReference>
<dbReference type="InterPro" id="IPR005017">
    <property type="entry name" value="OMPP1/FadL/TodX"/>
</dbReference>
<feature type="chain" id="PRO_5020939846" evidence="8">
    <location>
        <begin position="24"/>
        <end position="426"/>
    </location>
</feature>
<evidence type="ECO:0000256" key="2">
    <source>
        <dbReference type="ARBA" id="ARBA00008163"/>
    </source>
</evidence>
<keyword evidence="3" id="KW-1134">Transmembrane beta strand</keyword>
<dbReference type="GO" id="GO:0009279">
    <property type="term" value="C:cell outer membrane"/>
    <property type="evidence" value="ECO:0007669"/>
    <property type="project" value="UniProtKB-SubCell"/>
</dbReference>
<comment type="subcellular location">
    <subcellularLocation>
        <location evidence="1">Cell outer membrane</location>
        <topology evidence="1">Multi-pass membrane protein</topology>
    </subcellularLocation>
</comment>
<evidence type="ECO:0000256" key="4">
    <source>
        <dbReference type="ARBA" id="ARBA00022692"/>
    </source>
</evidence>
<feature type="signal peptide" evidence="8">
    <location>
        <begin position="1"/>
        <end position="23"/>
    </location>
</feature>
<dbReference type="Proteomes" id="UP000297065">
    <property type="component" value="Chromosome"/>
</dbReference>
<dbReference type="Gene3D" id="2.40.160.60">
    <property type="entry name" value="Outer membrane protein transport protein (OMPP1/FadL/TodX)"/>
    <property type="match status" value="1"/>
</dbReference>
<reference evidence="9 10" key="1">
    <citation type="submission" date="2019-02" db="EMBL/GenBank/DDBJ databases">
        <title>Complete Genome Sequence of Desulfovibrio desulfuricans IC1, a Sulfonate Utilizing Anaerobe.</title>
        <authorList>
            <person name="Day L.A."/>
            <person name="De Leon K.B."/>
            <person name="Wall J.D."/>
        </authorList>
    </citation>
    <scope>NUCLEOTIDE SEQUENCE [LARGE SCALE GENOMIC DNA]</scope>
    <source>
        <strain evidence="9 10">IC1</strain>
    </source>
</reference>
<dbReference type="PANTHER" id="PTHR35093">
    <property type="entry name" value="OUTER MEMBRANE PROTEIN NMB0088-RELATED"/>
    <property type="match status" value="1"/>
</dbReference>
<evidence type="ECO:0000313" key="10">
    <source>
        <dbReference type="Proteomes" id="UP000297065"/>
    </source>
</evidence>
<dbReference type="AlphaFoldDB" id="A0A4P7UM71"/>
<proteinExistence type="inferred from homology"/>
<dbReference type="OrthoDB" id="9922at2"/>
<dbReference type="RefSeq" id="WP_136400190.1">
    <property type="nucleotide sequence ID" value="NZ_CP036295.1"/>
</dbReference>
<dbReference type="EMBL" id="CP036295">
    <property type="protein sequence ID" value="QCC86078.1"/>
    <property type="molecule type" value="Genomic_DNA"/>
</dbReference>
<name>A0A4P7UM71_DESDE</name>
<protein>
    <submittedName>
        <fullName evidence="9">Transporter</fullName>
    </submittedName>
</protein>
<comment type="similarity">
    <text evidence="2">Belongs to the OmpP1/FadL family.</text>
</comment>
<keyword evidence="5 8" id="KW-0732">Signal</keyword>
<evidence type="ECO:0000256" key="6">
    <source>
        <dbReference type="ARBA" id="ARBA00023136"/>
    </source>
</evidence>
<dbReference type="PROSITE" id="PS51257">
    <property type="entry name" value="PROKAR_LIPOPROTEIN"/>
    <property type="match status" value="1"/>
</dbReference>
<dbReference type="GO" id="GO:0015483">
    <property type="term" value="F:long-chain fatty acid transporting porin activity"/>
    <property type="evidence" value="ECO:0007669"/>
    <property type="project" value="TreeGrafter"/>
</dbReference>